<accession>A0A0L8C2Z1</accession>
<organism evidence="2 3">
    <name type="scientific">Ensifer adhaerens</name>
    <name type="common">Sinorhizobium morelense</name>
    <dbReference type="NCBI Taxonomy" id="106592"/>
    <lineage>
        <taxon>Bacteria</taxon>
        <taxon>Pseudomonadati</taxon>
        <taxon>Pseudomonadota</taxon>
        <taxon>Alphaproteobacteria</taxon>
        <taxon>Hyphomicrobiales</taxon>
        <taxon>Rhizobiaceae</taxon>
        <taxon>Sinorhizobium/Ensifer group</taxon>
        <taxon>Ensifer</taxon>
    </lineage>
</organism>
<evidence type="ECO:0000313" key="3">
    <source>
        <dbReference type="Proteomes" id="UP000037425"/>
    </source>
</evidence>
<name>A0A0L8C2Z1_ENSAD</name>
<proteinExistence type="predicted"/>
<evidence type="ECO:0000256" key="1">
    <source>
        <dbReference type="SAM" id="Phobius"/>
    </source>
</evidence>
<keyword evidence="1" id="KW-1133">Transmembrane helix</keyword>
<dbReference type="PATRIC" id="fig|106592.7.peg.3223"/>
<feature type="transmembrane region" description="Helical" evidence="1">
    <location>
        <begin position="102"/>
        <end position="121"/>
    </location>
</feature>
<dbReference type="RefSeq" id="WP_053248202.1">
    <property type="nucleotide sequence ID" value="NZ_LGAP01000002.1"/>
</dbReference>
<reference evidence="3" key="1">
    <citation type="submission" date="2015-07" db="EMBL/GenBank/DDBJ databases">
        <title>Whole genome sequence of an Ensifer adhaerens strain isolated from a cave pool in the Wind Cave National Park.</title>
        <authorList>
            <person name="Eng W.W.H."/>
            <person name="Gan H.M."/>
            <person name="Barton H.A."/>
            <person name="Savka M.A."/>
        </authorList>
    </citation>
    <scope>NUCLEOTIDE SEQUENCE [LARGE SCALE GENOMIC DNA]</scope>
    <source>
        <strain evidence="3">SD006</strain>
    </source>
</reference>
<dbReference type="EMBL" id="LGAP01000002">
    <property type="protein sequence ID" value="KOF21260.1"/>
    <property type="molecule type" value="Genomic_DNA"/>
</dbReference>
<sequence>MQQTKGHALEIRLCAYIDGELGEAEKTELETLLARDEDAKALYEKLKAGSAFGNTAFEDFLHDPVPLALVRQIKQGSGINPKAERVTIAAANVRSARIWPRVVAASVALVLVGGATGFIIGTANNVAEPTKLASARTWLDDIADYHRIYSRQKERLVEVPASDAPKIETWLASSVGVPFTIPNLTGKGLNFEGARLLVANSKPVGQLIYRNADGDVFAICFLKDSNSPQSDKFSESIRDDLGMVSWQRGGASFVVVGPSSSVGLHELAEAVATTI</sequence>
<comment type="caution">
    <text evidence="2">The sequence shown here is derived from an EMBL/GenBank/DDBJ whole genome shotgun (WGS) entry which is preliminary data.</text>
</comment>
<dbReference type="Proteomes" id="UP000037425">
    <property type="component" value="Unassembled WGS sequence"/>
</dbReference>
<protein>
    <submittedName>
        <fullName evidence="2">Membrane protein</fullName>
    </submittedName>
</protein>
<keyword evidence="1" id="KW-0472">Membrane</keyword>
<gene>
    <name evidence="2" type="ORF">AC244_07855</name>
</gene>
<dbReference type="AlphaFoldDB" id="A0A0L8C2Z1"/>
<dbReference type="OrthoDB" id="7187254at2"/>
<evidence type="ECO:0000313" key="2">
    <source>
        <dbReference type="EMBL" id="KOF21260.1"/>
    </source>
</evidence>
<keyword evidence="1" id="KW-0812">Transmembrane</keyword>